<reference evidence="1 2" key="1">
    <citation type="journal article" date="2019" name="Sci. Rep.">
        <title>Orb-weaving spider Araneus ventricosus genome elucidates the spidroin gene catalogue.</title>
        <authorList>
            <person name="Kono N."/>
            <person name="Nakamura H."/>
            <person name="Ohtoshi R."/>
            <person name="Moran D.A.P."/>
            <person name="Shinohara A."/>
            <person name="Yoshida Y."/>
            <person name="Fujiwara M."/>
            <person name="Mori M."/>
            <person name="Tomita M."/>
            <person name="Arakawa K."/>
        </authorList>
    </citation>
    <scope>NUCLEOTIDE SEQUENCE [LARGE SCALE GENOMIC DNA]</scope>
</reference>
<evidence type="ECO:0000313" key="1">
    <source>
        <dbReference type="EMBL" id="GBO11973.1"/>
    </source>
</evidence>
<accession>A0A4Y2UH78</accession>
<organism evidence="1 2">
    <name type="scientific">Araneus ventricosus</name>
    <name type="common">Orbweaver spider</name>
    <name type="synonym">Epeira ventricosa</name>
    <dbReference type="NCBI Taxonomy" id="182803"/>
    <lineage>
        <taxon>Eukaryota</taxon>
        <taxon>Metazoa</taxon>
        <taxon>Ecdysozoa</taxon>
        <taxon>Arthropoda</taxon>
        <taxon>Chelicerata</taxon>
        <taxon>Arachnida</taxon>
        <taxon>Araneae</taxon>
        <taxon>Araneomorphae</taxon>
        <taxon>Entelegynae</taxon>
        <taxon>Araneoidea</taxon>
        <taxon>Araneidae</taxon>
        <taxon>Araneus</taxon>
    </lineage>
</organism>
<feature type="non-terminal residue" evidence="1">
    <location>
        <position position="1"/>
    </location>
</feature>
<keyword evidence="2" id="KW-1185">Reference proteome</keyword>
<proteinExistence type="predicted"/>
<protein>
    <submittedName>
        <fullName evidence="1">Uncharacterized protein</fullName>
    </submittedName>
</protein>
<dbReference type="Proteomes" id="UP000499080">
    <property type="component" value="Unassembled WGS sequence"/>
</dbReference>
<gene>
    <name evidence="1" type="ORF">AVEN_72128_1</name>
</gene>
<dbReference type="AlphaFoldDB" id="A0A4Y2UH78"/>
<evidence type="ECO:0000313" key="2">
    <source>
        <dbReference type="Proteomes" id="UP000499080"/>
    </source>
</evidence>
<dbReference type="EMBL" id="BGPR01036656">
    <property type="protein sequence ID" value="GBO11973.1"/>
    <property type="molecule type" value="Genomic_DNA"/>
</dbReference>
<comment type="caution">
    <text evidence="1">The sequence shown here is derived from an EMBL/GenBank/DDBJ whole genome shotgun (WGS) entry which is preliminary data.</text>
</comment>
<sequence>FQEVAYPTTLEHNQECGVFGSAFAPISHTYEDRVTYEIRIVQSVKQS</sequence>
<name>A0A4Y2UH78_ARAVE</name>